<comment type="caution">
    <text evidence="10">The sequence shown here is derived from an EMBL/GenBank/DDBJ whole genome shotgun (WGS) entry which is preliminary data.</text>
</comment>
<sequence length="1100" mass="122462">MPRLILENEKLILFLNLKFNVMKQRGLIFNSRPGKTAVFALGLMLGLCPVSQAWADADLSDNQVVMQTQKKVKGQVIDATGEPLIGVNISVIGGTEGTITDIDGNYTVSVPAGAKLKFSYIGYKDQLVEVGTQTIVNVKMQEDSEVLDEVVVVGYGSQKKETLTGAVTVVSDKMLENKGAMSSPVQALQGQVPGVIITRSSGAPGDESWGMKLRGAVSANSTDPLIIIDGVEYESVNELRLLNSADIESINFLKDASAAIYGSKAAGGVILVTTKQAKEGKAKIEYSGSYTHKFVGLQPKMMSIDQWSEAIITTRHNDGLGDDDQWIKYAQLAQAYKGGYIDLSKNPNPIPAFGDVDDYVFMDTNWQDVLFGNAGSTQHNLSVSGGNEKSLYRLSVGYMYDDSTLKWGNNNNKRFNVRLTNTVKLTDRFTIESVMAYNRQDQVSPTMIDRVLTSSYPQPGLPSSTMDGKPYHWGGNYTPNWYAELGGDNKLKVSGINISENLKYQFTSYLDAVVNLGYNTSTATRDGVKNSITWYTYDGTLSTAKTNAINNPNQASTEYSKSFARTDYYSVSGYLNYHQTLGEKHNVTAMLGAQYNLKEYDYTVVTAKDVQSSLEILNGSGEITLKNSAKTAGPSKWHEAMMSYFGRFNYNYMSKYLLEMNLRYDGSSKFRPENRWDFFYGFSGGWRLSEEEFMKNVKFVNELKLRLSYGVVGNQSGISRYDGMQLYNFNSVNGAYIGDGRISYIKTSGEIATMGRSWERIHNYNLGLDFHLFDSRLQGTVELFMKKNNNMLIAVAYPGILGDKAPASNSGKFEAKGYEGTVTWSDKIGKVNYHVGGTFTYADNKLVDYGGVTVFKSGFVDKQQGYSLNSVFGLKYCGKIQTEEQLRKYIYKYYNSNGIGMPKDLRLGDNMYEDVNGDGKLDEKDYVYLGSDDPKISYSFNVGIEWNNFDLSAVFQGAAKRTIFRDESNDNYRIPMRAAHLNSTTQSVGNVWSPDNRDGRYPTYTNISTINNYNYQCSSWSVENGNYLRLKSLTLGYNFPASLLSKTKAISRLRIYVSGADLWEVSKINDGWDPEASRKVSGNGRFPFNRTCTVGLDVTF</sequence>
<accession>A0ABR7CBD0</accession>
<keyword evidence="3 8" id="KW-1134">Transmembrane beta strand</keyword>
<dbReference type="Gene3D" id="2.170.130.10">
    <property type="entry name" value="TonB-dependent receptor, plug domain"/>
    <property type="match status" value="1"/>
</dbReference>
<reference evidence="10 11" key="1">
    <citation type="submission" date="2020-08" db="EMBL/GenBank/DDBJ databases">
        <title>Genome public.</title>
        <authorList>
            <person name="Liu C."/>
            <person name="Sun Q."/>
        </authorList>
    </citation>
    <scope>NUCLEOTIDE SEQUENCE [LARGE SCALE GENOMIC DNA]</scope>
    <source>
        <strain evidence="10 11">M27</strain>
    </source>
</reference>
<dbReference type="InterPro" id="IPR037066">
    <property type="entry name" value="Plug_dom_sf"/>
</dbReference>
<dbReference type="InterPro" id="IPR018247">
    <property type="entry name" value="EF_Hand_1_Ca_BS"/>
</dbReference>
<dbReference type="PANTHER" id="PTHR30069">
    <property type="entry name" value="TONB-DEPENDENT OUTER MEMBRANE RECEPTOR"/>
    <property type="match status" value="1"/>
</dbReference>
<evidence type="ECO:0000256" key="4">
    <source>
        <dbReference type="ARBA" id="ARBA00022692"/>
    </source>
</evidence>
<keyword evidence="6 8" id="KW-0472">Membrane</keyword>
<evidence type="ECO:0000259" key="9">
    <source>
        <dbReference type="Pfam" id="PF07715"/>
    </source>
</evidence>
<evidence type="ECO:0000256" key="2">
    <source>
        <dbReference type="ARBA" id="ARBA00022448"/>
    </source>
</evidence>
<evidence type="ECO:0000256" key="1">
    <source>
        <dbReference type="ARBA" id="ARBA00004571"/>
    </source>
</evidence>
<dbReference type="Proteomes" id="UP000600600">
    <property type="component" value="Unassembled WGS sequence"/>
</dbReference>
<protein>
    <submittedName>
        <fullName evidence="10">TonB-dependent receptor</fullName>
    </submittedName>
</protein>
<evidence type="ECO:0000256" key="3">
    <source>
        <dbReference type="ARBA" id="ARBA00022452"/>
    </source>
</evidence>
<keyword evidence="7 8" id="KW-0998">Cell outer membrane</keyword>
<keyword evidence="10" id="KW-0675">Receptor</keyword>
<dbReference type="PANTHER" id="PTHR30069:SF29">
    <property type="entry name" value="HEMOGLOBIN AND HEMOGLOBIN-HAPTOGLOBIN-BINDING PROTEIN 1-RELATED"/>
    <property type="match status" value="1"/>
</dbReference>
<dbReference type="PROSITE" id="PS52016">
    <property type="entry name" value="TONB_DEPENDENT_REC_3"/>
    <property type="match status" value="1"/>
</dbReference>
<evidence type="ECO:0000256" key="5">
    <source>
        <dbReference type="ARBA" id="ARBA00022729"/>
    </source>
</evidence>
<dbReference type="NCBIfam" id="TIGR04057">
    <property type="entry name" value="SusC_RagA_signa"/>
    <property type="match status" value="1"/>
</dbReference>
<keyword evidence="11" id="KW-1185">Reference proteome</keyword>
<keyword evidence="4 8" id="KW-0812">Transmembrane</keyword>
<name>A0ABR7CBD0_9BACE</name>
<dbReference type="NCBIfam" id="TIGR04056">
    <property type="entry name" value="OMP_RagA_SusC"/>
    <property type="match status" value="1"/>
</dbReference>
<dbReference type="PROSITE" id="PS00018">
    <property type="entry name" value="EF_HAND_1"/>
    <property type="match status" value="1"/>
</dbReference>
<comment type="similarity">
    <text evidence="8">Belongs to the TonB-dependent receptor family.</text>
</comment>
<dbReference type="SUPFAM" id="SSF56935">
    <property type="entry name" value="Porins"/>
    <property type="match status" value="1"/>
</dbReference>
<evidence type="ECO:0000256" key="7">
    <source>
        <dbReference type="ARBA" id="ARBA00023237"/>
    </source>
</evidence>
<dbReference type="InterPro" id="IPR012910">
    <property type="entry name" value="Plug_dom"/>
</dbReference>
<keyword evidence="5" id="KW-0732">Signal</keyword>
<dbReference type="InterPro" id="IPR008969">
    <property type="entry name" value="CarboxyPept-like_regulatory"/>
</dbReference>
<evidence type="ECO:0000256" key="8">
    <source>
        <dbReference type="PROSITE-ProRule" id="PRU01360"/>
    </source>
</evidence>
<dbReference type="Pfam" id="PF13715">
    <property type="entry name" value="CarbopepD_reg_2"/>
    <property type="match status" value="1"/>
</dbReference>
<evidence type="ECO:0000313" key="11">
    <source>
        <dbReference type="Proteomes" id="UP000600600"/>
    </source>
</evidence>
<keyword evidence="2 8" id="KW-0813">Transport</keyword>
<dbReference type="Gene3D" id="2.40.170.20">
    <property type="entry name" value="TonB-dependent receptor, beta-barrel domain"/>
    <property type="match status" value="1"/>
</dbReference>
<dbReference type="Gene3D" id="2.60.40.1120">
    <property type="entry name" value="Carboxypeptidase-like, regulatory domain"/>
    <property type="match status" value="1"/>
</dbReference>
<comment type="subcellular location">
    <subcellularLocation>
        <location evidence="1 8">Cell outer membrane</location>
        <topology evidence="1 8">Multi-pass membrane protein</topology>
    </subcellularLocation>
</comment>
<dbReference type="InterPro" id="IPR023997">
    <property type="entry name" value="TonB-dep_OMP_SusC/RagA_CS"/>
</dbReference>
<evidence type="ECO:0000313" key="10">
    <source>
        <dbReference type="EMBL" id="MBC5605124.1"/>
    </source>
</evidence>
<proteinExistence type="inferred from homology"/>
<dbReference type="Pfam" id="PF07715">
    <property type="entry name" value="Plug"/>
    <property type="match status" value="1"/>
</dbReference>
<feature type="domain" description="TonB-dependent receptor plug" evidence="9">
    <location>
        <begin position="160"/>
        <end position="269"/>
    </location>
</feature>
<dbReference type="InterPro" id="IPR036942">
    <property type="entry name" value="Beta-barrel_TonB_sf"/>
</dbReference>
<gene>
    <name evidence="10" type="ORF">H8S67_10635</name>
</gene>
<dbReference type="SUPFAM" id="SSF49464">
    <property type="entry name" value="Carboxypeptidase regulatory domain-like"/>
    <property type="match status" value="1"/>
</dbReference>
<organism evidence="10 11">
    <name type="scientific">Bacteroides difficilis</name>
    <dbReference type="NCBI Taxonomy" id="2763021"/>
    <lineage>
        <taxon>Bacteria</taxon>
        <taxon>Pseudomonadati</taxon>
        <taxon>Bacteroidota</taxon>
        <taxon>Bacteroidia</taxon>
        <taxon>Bacteroidales</taxon>
        <taxon>Bacteroidaceae</taxon>
        <taxon>Bacteroides</taxon>
    </lineage>
</organism>
<dbReference type="EMBL" id="JACOOE010000004">
    <property type="protein sequence ID" value="MBC5605124.1"/>
    <property type="molecule type" value="Genomic_DNA"/>
</dbReference>
<evidence type="ECO:0000256" key="6">
    <source>
        <dbReference type="ARBA" id="ARBA00023136"/>
    </source>
</evidence>
<dbReference type="InterPro" id="IPR023996">
    <property type="entry name" value="TonB-dep_OMP_SusC/RagA"/>
</dbReference>
<dbReference type="InterPro" id="IPR039426">
    <property type="entry name" value="TonB-dep_rcpt-like"/>
</dbReference>